<evidence type="ECO:0000313" key="1">
    <source>
        <dbReference type="EMBL" id="KAK8385187.1"/>
    </source>
</evidence>
<dbReference type="AlphaFoldDB" id="A0AAW0TF57"/>
<gene>
    <name evidence="1" type="ORF">O3P69_012175</name>
</gene>
<keyword evidence="2" id="KW-1185">Reference proteome</keyword>
<accession>A0AAW0TF57</accession>
<organism evidence="1 2">
    <name type="scientific">Scylla paramamosain</name>
    <name type="common">Mud crab</name>
    <dbReference type="NCBI Taxonomy" id="85552"/>
    <lineage>
        <taxon>Eukaryota</taxon>
        <taxon>Metazoa</taxon>
        <taxon>Ecdysozoa</taxon>
        <taxon>Arthropoda</taxon>
        <taxon>Crustacea</taxon>
        <taxon>Multicrustacea</taxon>
        <taxon>Malacostraca</taxon>
        <taxon>Eumalacostraca</taxon>
        <taxon>Eucarida</taxon>
        <taxon>Decapoda</taxon>
        <taxon>Pleocyemata</taxon>
        <taxon>Brachyura</taxon>
        <taxon>Eubrachyura</taxon>
        <taxon>Portunoidea</taxon>
        <taxon>Portunidae</taxon>
        <taxon>Portuninae</taxon>
        <taxon>Scylla</taxon>
    </lineage>
</organism>
<name>A0AAW0TF57_SCYPA</name>
<proteinExistence type="predicted"/>
<dbReference type="EMBL" id="JARAKH010000033">
    <property type="protein sequence ID" value="KAK8385187.1"/>
    <property type="molecule type" value="Genomic_DNA"/>
</dbReference>
<protein>
    <submittedName>
        <fullName evidence="1">Uncharacterized protein</fullName>
    </submittedName>
</protein>
<reference evidence="1 2" key="1">
    <citation type="submission" date="2023-03" db="EMBL/GenBank/DDBJ databases">
        <title>High-quality genome of Scylla paramamosain provides insights in environmental adaptation.</title>
        <authorList>
            <person name="Zhang L."/>
        </authorList>
    </citation>
    <scope>NUCLEOTIDE SEQUENCE [LARGE SCALE GENOMIC DNA]</scope>
    <source>
        <strain evidence="1">LZ_2023a</strain>
        <tissue evidence="1">Muscle</tissue>
    </source>
</reference>
<sequence>MIHIGGVTVTSEEHHTDQFLSAIIVSRSRLTYNSCPEDHSPSSSHTWLKPSGKLEALQKRWLNYSILSNLTHKSHAYQIALLENNLGNDAMRIYEGFHFDTPYEERTTAEIFAKLKVYAVGEEDKT</sequence>
<evidence type="ECO:0000313" key="2">
    <source>
        <dbReference type="Proteomes" id="UP001487740"/>
    </source>
</evidence>
<dbReference type="Proteomes" id="UP001487740">
    <property type="component" value="Unassembled WGS sequence"/>
</dbReference>
<comment type="caution">
    <text evidence="1">The sequence shown here is derived from an EMBL/GenBank/DDBJ whole genome shotgun (WGS) entry which is preliminary data.</text>
</comment>